<evidence type="ECO:0000256" key="1">
    <source>
        <dbReference type="ARBA" id="ARBA00023125"/>
    </source>
</evidence>
<organism evidence="4">
    <name type="scientific">Christensenella massiliensis</name>
    <dbReference type="NCBI Taxonomy" id="1805714"/>
    <lineage>
        <taxon>Bacteria</taxon>
        <taxon>Bacillati</taxon>
        <taxon>Bacillota</taxon>
        <taxon>Clostridia</taxon>
        <taxon>Christensenellales</taxon>
        <taxon>Christensenellaceae</taxon>
        <taxon>Christensenella</taxon>
    </lineage>
</organism>
<dbReference type="PANTHER" id="PTHR43479">
    <property type="entry name" value="ACREF/ENVCD OPERON REPRESSOR-RELATED"/>
    <property type="match status" value="1"/>
</dbReference>
<evidence type="ECO:0000256" key="2">
    <source>
        <dbReference type="PROSITE-ProRule" id="PRU00335"/>
    </source>
</evidence>
<sequence length="195" mass="22205">MTKHGTMNPTKGILLDTALAMVKEDGIENFSARKLAERCGLTHQAPYRYFKNKDTLIEGMAEEVCNRLTVYVNRQMKRRSGEEAFLVLIEEMIRFLVKDPSYGLLFYSEHRTGPAGCRAGGRDQRFYARFRDTAQTHLMKCCVPEEEWEDTADAIYAILSGLIIRIINKAVIIDGALAPVVRIIIEDILHLKPKK</sequence>
<dbReference type="SUPFAM" id="SSF46689">
    <property type="entry name" value="Homeodomain-like"/>
    <property type="match status" value="1"/>
</dbReference>
<dbReference type="PRINTS" id="PR00455">
    <property type="entry name" value="HTHTETR"/>
</dbReference>
<proteinExistence type="predicted"/>
<evidence type="ECO:0000313" key="4">
    <source>
        <dbReference type="EMBL" id="XCC63342.1"/>
    </source>
</evidence>
<dbReference type="Pfam" id="PF00440">
    <property type="entry name" value="TetR_N"/>
    <property type="match status" value="1"/>
</dbReference>
<protein>
    <submittedName>
        <fullName evidence="4">TetR/AcrR family transcriptional regulator</fullName>
    </submittedName>
</protein>
<dbReference type="PROSITE" id="PS50977">
    <property type="entry name" value="HTH_TETR_2"/>
    <property type="match status" value="1"/>
</dbReference>
<name>A0AAU8AC63_9FIRM</name>
<reference evidence="4" key="1">
    <citation type="submission" date="2023-02" db="EMBL/GenBank/DDBJ databases">
        <title>Gut commensal Christensenella minuta modulates host metabolism via a new class of secondary bile acids.</title>
        <authorList>
            <person name="Liu C."/>
        </authorList>
    </citation>
    <scope>NUCLEOTIDE SEQUENCE</scope>
    <source>
        <strain evidence="4">CA70</strain>
    </source>
</reference>
<dbReference type="AlphaFoldDB" id="A0AAU8AC63"/>
<keyword evidence="1 2" id="KW-0238">DNA-binding</keyword>
<dbReference type="Gene3D" id="1.10.357.10">
    <property type="entry name" value="Tetracycline Repressor, domain 2"/>
    <property type="match status" value="1"/>
</dbReference>
<gene>
    <name evidence="4" type="ORF">PUP29_05355</name>
</gene>
<feature type="DNA-binding region" description="H-T-H motif" evidence="2">
    <location>
        <begin position="31"/>
        <end position="50"/>
    </location>
</feature>
<dbReference type="InterPro" id="IPR050624">
    <property type="entry name" value="HTH-type_Tx_Regulator"/>
</dbReference>
<accession>A0AAU8AC63</accession>
<dbReference type="GO" id="GO:0003677">
    <property type="term" value="F:DNA binding"/>
    <property type="evidence" value="ECO:0007669"/>
    <property type="project" value="UniProtKB-UniRule"/>
</dbReference>
<dbReference type="EMBL" id="CP117826">
    <property type="protein sequence ID" value="XCC63342.1"/>
    <property type="molecule type" value="Genomic_DNA"/>
</dbReference>
<dbReference type="RefSeq" id="WP_079546791.1">
    <property type="nucleotide sequence ID" value="NZ_CP117826.1"/>
</dbReference>
<dbReference type="InterPro" id="IPR009057">
    <property type="entry name" value="Homeodomain-like_sf"/>
</dbReference>
<evidence type="ECO:0000259" key="3">
    <source>
        <dbReference type="PROSITE" id="PS50977"/>
    </source>
</evidence>
<feature type="domain" description="HTH tetR-type" evidence="3">
    <location>
        <begin position="8"/>
        <end position="68"/>
    </location>
</feature>
<dbReference type="InterPro" id="IPR001647">
    <property type="entry name" value="HTH_TetR"/>
</dbReference>
<dbReference type="PANTHER" id="PTHR43479:SF20">
    <property type="entry name" value="HTH TETR-TYPE DOMAIN-CONTAINING PROTEIN"/>
    <property type="match status" value="1"/>
</dbReference>